<dbReference type="RefSeq" id="WP_253532309.1">
    <property type="nucleotide sequence ID" value="NZ_JAMZEL010000015.1"/>
</dbReference>
<name>A0ABT1FYJ4_9BACT</name>
<gene>
    <name evidence="1" type="ORF">NCI00_25260</name>
</gene>
<dbReference type="Proteomes" id="UP001204772">
    <property type="component" value="Unassembled WGS sequence"/>
</dbReference>
<evidence type="ECO:0000313" key="2">
    <source>
        <dbReference type="Proteomes" id="UP001204772"/>
    </source>
</evidence>
<sequence>MALHILNCSVDSPDAHPDYVPEDLAYNDIESISELVLEQILGFENAVAEHDEHDTEEGASFGVAKILLYCQSSFEFSIKRISLRPYLKNTPLNYEQTFISQFHPDIVSPPPQQV</sequence>
<comment type="caution">
    <text evidence="1">The sequence shown here is derived from an EMBL/GenBank/DDBJ whole genome shotgun (WGS) entry which is preliminary data.</text>
</comment>
<keyword evidence="2" id="KW-1185">Reference proteome</keyword>
<protein>
    <submittedName>
        <fullName evidence="1">Uncharacterized protein</fullName>
    </submittedName>
</protein>
<proteinExistence type="predicted"/>
<dbReference type="EMBL" id="JAMZEL010000015">
    <property type="protein sequence ID" value="MCP1385773.1"/>
    <property type="molecule type" value="Genomic_DNA"/>
</dbReference>
<organism evidence="1 2">
    <name type="scientific">Runella salmonicolor</name>
    <dbReference type="NCBI Taxonomy" id="2950278"/>
    <lineage>
        <taxon>Bacteria</taxon>
        <taxon>Pseudomonadati</taxon>
        <taxon>Bacteroidota</taxon>
        <taxon>Cytophagia</taxon>
        <taxon>Cytophagales</taxon>
        <taxon>Spirosomataceae</taxon>
        <taxon>Runella</taxon>
    </lineage>
</organism>
<reference evidence="1 2" key="1">
    <citation type="submission" date="2022-06" db="EMBL/GenBank/DDBJ databases">
        <title>Runella sp. S5 genome sequencing.</title>
        <authorList>
            <person name="Park S."/>
        </authorList>
    </citation>
    <scope>NUCLEOTIDE SEQUENCE [LARGE SCALE GENOMIC DNA]</scope>
    <source>
        <strain evidence="1 2">S5</strain>
    </source>
</reference>
<evidence type="ECO:0000313" key="1">
    <source>
        <dbReference type="EMBL" id="MCP1385773.1"/>
    </source>
</evidence>
<accession>A0ABT1FYJ4</accession>